<proteinExistence type="predicted"/>
<feature type="compositionally biased region" description="Low complexity" evidence="1">
    <location>
        <begin position="142"/>
        <end position="153"/>
    </location>
</feature>
<evidence type="ECO:0000313" key="3">
    <source>
        <dbReference type="Proteomes" id="UP001437256"/>
    </source>
</evidence>
<gene>
    <name evidence="2" type="ORF">AAF712_008261</name>
</gene>
<reference evidence="2 3" key="1">
    <citation type="submission" date="2024-05" db="EMBL/GenBank/DDBJ databases">
        <title>A draft genome resource for the thread blight pathogen Marasmius tenuissimus strain MS-2.</title>
        <authorList>
            <person name="Yulfo-Soto G.E."/>
            <person name="Baruah I.K."/>
            <person name="Amoako-Attah I."/>
            <person name="Bukari Y."/>
            <person name="Meinhardt L.W."/>
            <person name="Bailey B.A."/>
            <person name="Cohen S.P."/>
        </authorList>
    </citation>
    <scope>NUCLEOTIDE SEQUENCE [LARGE SCALE GENOMIC DNA]</scope>
    <source>
        <strain evidence="2 3">MS-2</strain>
    </source>
</reference>
<feature type="region of interest" description="Disordered" evidence="1">
    <location>
        <begin position="188"/>
        <end position="207"/>
    </location>
</feature>
<dbReference type="EMBL" id="JBBXMP010000057">
    <property type="protein sequence ID" value="KAL0064717.1"/>
    <property type="molecule type" value="Genomic_DNA"/>
</dbReference>
<evidence type="ECO:0000256" key="1">
    <source>
        <dbReference type="SAM" id="MobiDB-lite"/>
    </source>
</evidence>
<feature type="compositionally biased region" description="Low complexity" evidence="1">
    <location>
        <begin position="102"/>
        <end position="114"/>
    </location>
</feature>
<feature type="region of interest" description="Disordered" evidence="1">
    <location>
        <begin position="71"/>
        <end position="169"/>
    </location>
</feature>
<dbReference type="Proteomes" id="UP001437256">
    <property type="component" value="Unassembled WGS sequence"/>
</dbReference>
<feature type="compositionally biased region" description="Acidic residues" evidence="1">
    <location>
        <begin position="119"/>
        <end position="140"/>
    </location>
</feature>
<name>A0ABR2ZUK0_9AGAR</name>
<evidence type="ECO:0000313" key="2">
    <source>
        <dbReference type="EMBL" id="KAL0064717.1"/>
    </source>
</evidence>
<accession>A0ABR2ZUK0</accession>
<protein>
    <submittedName>
        <fullName evidence="2">Uncharacterized protein</fullName>
    </submittedName>
</protein>
<comment type="caution">
    <text evidence="2">The sequence shown here is derived from an EMBL/GenBank/DDBJ whole genome shotgun (WGS) entry which is preliminary data.</text>
</comment>
<sequence>MPKATAISGDQPKPSSQHRLCKCHKNCGGPDGVGLWVSRSSKYRHKAADIMYLVRRNASLGNLPMIGALPFTPADDSDDSEDTNSVSPTEHEPTGDVEPTVPNTIDNDIPINNPMPNPSEDDCPVAEEEDYEPPDPDNLGDNEYQQNPPEQNNTATPETDYTPPPTVESTIREFRIAEDFIRELQNATINGPEAEVEPLPTDFVERL</sequence>
<organism evidence="2 3">
    <name type="scientific">Marasmius tenuissimus</name>
    <dbReference type="NCBI Taxonomy" id="585030"/>
    <lineage>
        <taxon>Eukaryota</taxon>
        <taxon>Fungi</taxon>
        <taxon>Dikarya</taxon>
        <taxon>Basidiomycota</taxon>
        <taxon>Agaricomycotina</taxon>
        <taxon>Agaricomycetes</taxon>
        <taxon>Agaricomycetidae</taxon>
        <taxon>Agaricales</taxon>
        <taxon>Marasmiineae</taxon>
        <taxon>Marasmiaceae</taxon>
        <taxon>Marasmius</taxon>
    </lineage>
</organism>
<keyword evidence="3" id="KW-1185">Reference proteome</keyword>